<protein>
    <submittedName>
        <fullName evidence="3">(malaria parasite P. vivax) hypothetical protein</fullName>
    </submittedName>
</protein>
<feature type="region of interest" description="Disordered" evidence="1">
    <location>
        <begin position="253"/>
        <end position="272"/>
    </location>
</feature>
<reference evidence="3" key="1">
    <citation type="submission" date="2021-09" db="EMBL/GenBank/DDBJ databases">
        <authorList>
            <consortium name="Pathogen Informatics"/>
        </authorList>
    </citation>
    <scope>NUCLEOTIDE SEQUENCE</scope>
    <source>
        <strain evidence="3">PvW1</strain>
    </source>
</reference>
<dbReference type="Proteomes" id="UP000779233">
    <property type="component" value="Unassembled WGS sequence"/>
</dbReference>
<gene>
    <name evidence="4" type="ORF">PVW1_120009500</name>
    <name evidence="3" type="ORF">PVW1_140089100</name>
</gene>
<keyword evidence="2" id="KW-1133">Transmembrane helix</keyword>
<dbReference type="VEuPathDB" id="PlasmoDB:PVPAM_020008000"/>
<proteinExistence type="predicted"/>
<dbReference type="AlphaFoldDB" id="A0A8S4H8Y3"/>
<keyword evidence="2" id="KW-0812">Transmembrane</keyword>
<dbReference type="EMBL" id="CAJZCX010000003">
    <property type="protein sequence ID" value="CAG9472759.1"/>
    <property type="molecule type" value="Genomic_DNA"/>
</dbReference>
<feature type="transmembrane region" description="Helical" evidence="2">
    <location>
        <begin position="211"/>
        <end position="231"/>
    </location>
</feature>
<name>A0A8S4H8Y3_PLAVI</name>
<evidence type="ECO:0000313" key="5">
    <source>
        <dbReference type="Proteomes" id="UP000779233"/>
    </source>
</evidence>
<evidence type="ECO:0000313" key="3">
    <source>
        <dbReference type="EMBL" id="CAG9472759.1"/>
    </source>
</evidence>
<dbReference type="EMBL" id="CAJZCX010000004">
    <property type="protein sequence ID" value="CAG9473057.1"/>
    <property type="molecule type" value="Genomic_DNA"/>
</dbReference>
<organism evidence="3 5">
    <name type="scientific">Plasmodium vivax</name>
    <name type="common">malaria parasite P. vivax</name>
    <dbReference type="NCBI Taxonomy" id="5855"/>
    <lineage>
        <taxon>Eukaryota</taxon>
        <taxon>Sar</taxon>
        <taxon>Alveolata</taxon>
        <taxon>Apicomplexa</taxon>
        <taxon>Aconoidasida</taxon>
        <taxon>Haemosporida</taxon>
        <taxon>Plasmodiidae</taxon>
        <taxon>Plasmodium</taxon>
        <taxon>Plasmodium (Plasmodium)</taxon>
    </lineage>
</organism>
<evidence type="ECO:0000256" key="1">
    <source>
        <dbReference type="SAM" id="MobiDB-lite"/>
    </source>
</evidence>
<comment type="caution">
    <text evidence="3">The sequence shown here is derived from an EMBL/GenBank/DDBJ whole genome shotgun (WGS) entry which is preliminary data.</text>
</comment>
<keyword evidence="2" id="KW-0472">Membrane</keyword>
<accession>A0A8S4H8Y3</accession>
<evidence type="ECO:0000313" key="4">
    <source>
        <dbReference type="EMBL" id="CAG9473057.1"/>
    </source>
</evidence>
<sequence length="284" mass="33251">MSSTFYNSVYDFPNYMKIIDRLNANIPNDPIPTCPHDIYSEKCDHQSFCRNFVLAQRYLSDLIKKESTINVAHACKFLIYWIYKFVWNDDIYNKNISNFYEQIKKGHDNKDICKIYMEDIDEKTYGYIQKLIKLYSDLSNLPTLNNGKKCSTIKTCFDTYMDYKDTCKDDEYKNFCNELENFRIRYNVAIKSVNNCGEEQKYLPSFQDSPIVPVSVIPIIITSVISLILIISCKFTPLGKWICPRSKRAKNGTKKINHEMNKSQHTPGYQDMSYLVSYQSPNPS</sequence>
<evidence type="ECO:0000256" key="2">
    <source>
        <dbReference type="SAM" id="Phobius"/>
    </source>
</evidence>